<proteinExistence type="predicted"/>
<evidence type="ECO:0000256" key="3">
    <source>
        <dbReference type="ARBA" id="ARBA00022502"/>
    </source>
</evidence>
<comment type="caution">
    <text evidence="10">The sequence shown here is derived from an EMBL/GenBank/DDBJ whole genome shotgun (WGS) entry which is preliminary data.</text>
</comment>
<evidence type="ECO:0000256" key="5">
    <source>
        <dbReference type="ARBA" id="ARBA00022824"/>
    </source>
</evidence>
<sequence>MLWRIHLMHSVILVWQFVPVACVFGSSWTDWHRIFARTKPNESTDYMICLSAYGAVIGAWFGAWPMALDCQGFEADNYEKVCSHMNPNSILCLSHGFLLGHLQSIGLDFPKNMSVIVVCPKGMGPSVRRLYVQGKEINGAGINTSFAIHQEKEGLPSFPMGKINGQRMWKVGERIRATRPAGDLGPLYSFTAGVYVALMMGAYGDNGSLMYHQGYGYAAYITYSPATSPVPTVRHDGQLYGAQHYHYPYFQPVPPISTPYAMSVAPQKGADIVRITVQGKKEVDACFEIKNSLLQHPSGGGHFFDPSVALRMAECFDKIRVNLENFADRRAQFEKLGTHMMTIRKNSSILRRYDHSAYRQSSRKVPLMEGSTVIIRVDCHGEWIEKNNRYVWRWKEGEMLETIVMTIQSDISYDDFMNLIICCYGLNCQLKELVINYIHSSFENQRVLSFKITDQVQLRAYLSDSSRPVLQVYMVEKPRKNKSQNIEEE</sequence>
<evidence type="ECO:0000256" key="2">
    <source>
        <dbReference type="ARBA" id="ARBA00004687"/>
    </source>
</evidence>
<comment type="subcellular location">
    <subcellularLocation>
        <location evidence="1">Endoplasmic reticulum membrane</location>
        <topology evidence="1">Multi-pass membrane protein</topology>
    </subcellularLocation>
</comment>
<dbReference type="PANTHER" id="PTHR21371">
    <property type="entry name" value="KETOL-ACID REDUCTOISOMERASE, MITOCHONDRIAL"/>
    <property type="match status" value="1"/>
</dbReference>
<dbReference type="InterPro" id="IPR013116">
    <property type="entry name" value="KARI_N"/>
</dbReference>
<gene>
    <name evidence="10" type="ORF">T459_04133</name>
</gene>
<keyword evidence="11" id="KW-1185">Reference proteome</keyword>
<dbReference type="GO" id="GO:0009099">
    <property type="term" value="P:L-valine biosynthetic process"/>
    <property type="evidence" value="ECO:0000318"/>
    <property type="project" value="GO_Central"/>
</dbReference>
<dbReference type="InterPro" id="IPR011005">
    <property type="entry name" value="Dihydropteroate_synth-like_sf"/>
</dbReference>
<dbReference type="GO" id="GO:0006506">
    <property type="term" value="P:GPI anchor biosynthetic process"/>
    <property type="evidence" value="ECO:0007669"/>
    <property type="project" value="UniProtKB-UniPathway"/>
</dbReference>
<dbReference type="EMBL" id="AYRZ02000002">
    <property type="protein sequence ID" value="PHT89020.1"/>
    <property type="molecule type" value="Genomic_DNA"/>
</dbReference>
<dbReference type="Gene3D" id="3.40.50.720">
    <property type="entry name" value="NAD(P)-binding Rossmann-like Domain"/>
    <property type="match status" value="1"/>
</dbReference>
<name>A0A2G3A499_CAPAN</name>
<dbReference type="AlphaFoldDB" id="A0A2G3A499"/>
<dbReference type="Pfam" id="PF06699">
    <property type="entry name" value="PIG-F"/>
    <property type="match status" value="1"/>
</dbReference>
<evidence type="ECO:0000256" key="7">
    <source>
        <dbReference type="ARBA" id="ARBA00023136"/>
    </source>
</evidence>
<organism evidence="10 11">
    <name type="scientific">Capsicum annuum</name>
    <name type="common">Capsicum pepper</name>
    <dbReference type="NCBI Taxonomy" id="4072"/>
    <lineage>
        <taxon>Eukaryota</taxon>
        <taxon>Viridiplantae</taxon>
        <taxon>Streptophyta</taxon>
        <taxon>Embryophyta</taxon>
        <taxon>Tracheophyta</taxon>
        <taxon>Spermatophyta</taxon>
        <taxon>Magnoliopsida</taxon>
        <taxon>eudicotyledons</taxon>
        <taxon>Gunneridae</taxon>
        <taxon>Pentapetalae</taxon>
        <taxon>asterids</taxon>
        <taxon>lamiids</taxon>
        <taxon>Solanales</taxon>
        <taxon>Solanaceae</taxon>
        <taxon>Solanoideae</taxon>
        <taxon>Capsiceae</taxon>
        <taxon>Capsicum</taxon>
    </lineage>
</organism>
<dbReference type="PROSITE" id="PS51850">
    <property type="entry name" value="KARI_N"/>
    <property type="match status" value="1"/>
</dbReference>
<keyword evidence="4 8" id="KW-0812">Transmembrane</keyword>
<keyword evidence="5" id="KW-0256">Endoplasmic reticulum</keyword>
<dbReference type="GO" id="GO:0009097">
    <property type="term" value="P:isoleucine biosynthetic process"/>
    <property type="evidence" value="ECO:0000318"/>
    <property type="project" value="GO_Central"/>
</dbReference>
<dbReference type="SUPFAM" id="SSF51735">
    <property type="entry name" value="NAD(P)-binding Rossmann-fold domains"/>
    <property type="match status" value="1"/>
</dbReference>
<dbReference type="STRING" id="4072.A0A2G3A499"/>
<evidence type="ECO:0000256" key="8">
    <source>
        <dbReference type="SAM" id="Phobius"/>
    </source>
</evidence>
<dbReference type="InterPro" id="IPR008927">
    <property type="entry name" value="6-PGluconate_DH-like_C_sf"/>
</dbReference>
<evidence type="ECO:0000256" key="4">
    <source>
        <dbReference type="ARBA" id="ARBA00022692"/>
    </source>
</evidence>
<dbReference type="InterPro" id="IPR009580">
    <property type="entry name" value="GPI_biosynthesis_protein_Pig-F"/>
</dbReference>
<dbReference type="GO" id="GO:0004455">
    <property type="term" value="F:ketol-acid reductoisomerase activity"/>
    <property type="evidence" value="ECO:0000318"/>
    <property type="project" value="GO_Central"/>
</dbReference>
<protein>
    <recommendedName>
        <fullName evidence="9">KARI N-terminal Rossmann domain-containing protein</fullName>
    </recommendedName>
</protein>
<evidence type="ECO:0000256" key="6">
    <source>
        <dbReference type="ARBA" id="ARBA00022989"/>
    </source>
</evidence>
<reference evidence="10 11" key="2">
    <citation type="journal article" date="2017" name="Genome Biol.">
        <title>New reference genome sequences of hot pepper reveal the massive evolution of plant disease-resistance genes by retroduplication.</title>
        <authorList>
            <person name="Kim S."/>
            <person name="Park J."/>
            <person name="Yeom S.I."/>
            <person name="Kim Y.M."/>
            <person name="Seo E."/>
            <person name="Kim K.T."/>
            <person name="Kim M.S."/>
            <person name="Lee J.M."/>
            <person name="Cheong K."/>
            <person name="Shin H.S."/>
            <person name="Kim S.B."/>
            <person name="Han K."/>
            <person name="Lee J."/>
            <person name="Park M."/>
            <person name="Lee H.A."/>
            <person name="Lee H.Y."/>
            <person name="Lee Y."/>
            <person name="Oh S."/>
            <person name="Lee J.H."/>
            <person name="Choi E."/>
            <person name="Choi E."/>
            <person name="Lee S.E."/>
            <person name="Jeon J."/>
            <person name="Kim H."/>
            <person name="Choi G."/>
            <person name="Song H."/>
            <person name="Lee J."/>
            <person name="Lee S.C."/>
            <person name="Kwon J.K."/>
            <person name="Lee H.Y."/>
            <person name="Koo N."/>
            <person name="Hong Y."/>
            <person name="Kim R.W."/>
            <person name="Kang W.H."/>
            <person name="Huh J.H."/>
            <person name="Kang B.C."/>
            <person name="Yang T.J."/>
            <person name="Lee Y.H."/>
            <person name="Bennetzen J.L."/>
            <person name="Choi D."/>
        </authorList>
    </citation>
    <scope>NUCLEOTIDE SEQUENCE [LARGE SCALE GENOMIC DNA]</scope>
    <source>
        <strain evidence="11">cv. CM334</strain>
    </source>
</reference>
<keyword evidence="3" id="KW-0337">GPI-anchor biosynthesis</keyword>
<feature type="domain" description="KARI N-terminal Rossmann" evidence="9">
    <location>
        <begin position="1"/>
        <end position="178"/>
    </location>
</feature>
<evidence type="ECO:0000313" key="10">
    <source>
        <dbReference type="EMBL" id="PHT89020.1"/>
    </source>
</evidence>
<comment type="pathway">
    <text evidence="2">Glycolipid biosynthesis; glycosylphosphatidylinositol-anchor biosynthesis.</text>
</comment>
<dbReference type="UniPathway" id="UPA00196"/>
<dbReference type="Proteomes" id="UP000222542">
    <property type="component" value="Unassembled WGS sequence"/>
</dbReference>
<dbReference type="Pfam" id="PF07991">
    <property type="entry name" value="KARI_N"/>
    <property type="match status" value="1"/>
</dbReference>
<dbReference type="InterPro" id="IPR036291">
    <property type="entry name" value="NAD(P)-bd_dom_sf"/>
</dbReference>
<accession>A0A2G3A499</accession>
<evidence type="ECO:0000256" key="1">
    <source>
        <dbReference type="ARBA" id="ARBA00004477"/>
    </source>
</evidence>
<dbReference type="GO" id="GO:0005789">
    <property type="term" value="C:endoplasmic reticulum membrane"/>
    <property type="evidence" value="ECO:0007669"/>
    <property type="project" value="UniProtKB-SubCell"/>
</dbReference>
<dbReference type="PANTHER" id="PTHR21371:SF1">
    <property type="entry name" value="KETOL-ACID REDUCTOISOMERASE, MITOCHONDRIAL"/>
    <property type="match status" value="1"/>
</dbReference>
<dbReference type="Gramene" id="PHT89020">
    <property type="protein sequence ID" value="PHT89020"/>
    <property type="gene ID" value="T459_04133"/>
</dbReference>
<keyword evidence="6 8" id="KW-1133">Transmembrane helix</keyword>
<dbReference type="SUPFAM" id="SSF48179">
    <property type="entry name" value="6-phosphogluconate dehydrogenase C-terminal domain-like"/>
    <property type="match status" value="1"/>
</dbReference>
<evidence type="ECO:0000313" key="11">
    <source>
        <dbReference type="Proteomes" id="UP000222542"/>
    </source>
</evidence>
<reference evidence="10 11" key="1">
    <citation type="journal article" date="2014" name="Nat. Genet.">
        <title>Genome sequence of the hot pepper provides insights into the evolution of pungency in Capsicum species.</title>
        <authorList>
            <person name="Kim S."/>
            <person name="Park M."/>
            <person name="Yeom S.I."/>
            <person name="Kim Y.M."/>
            <person name="Lee J.M."/>
            <person name="Lee H.A."/>
            <person name="Seo E."/>
            <person name="Choi J."/>
            <person name="Cheong K."/>
            <person name="Kim K.T."/>
            <person name="Jung K."/>
            <person name="Lee G.W."/>
            <person name="Oh S.K."/>
            <person name="Bae C."/>
            <person name="Kim S.B."/>
            <person name="Lee H.Y."/>
            <person name="Kim S.Y."/>
            <person name="Kim M.S."/>
            <person name="Kang B.C."/>
            <person name="Jo Y.D."/>
            <person name="Yang H.B."/>
            <person name="Jeong H.J."/>
            <person name="Kang W.H."/>
            <person name="Kwon J.K."/>
            <person name="Shin C."/>
            <person name="Lim J.Y."/>
            <person name="Park J.H."/>
            <person name="Huh J.H."/>
            <person name="Kim J.S."/>
            <person name="Kim B.D."/>
            <person name="Cohen O."/>
            <person name="Paran I."/>
            <person name="Suh M.C."/>
            <person name="Lee S.B."/>
            <person name="Kim Y.K."/>
            <person name="Shin Y."/>
            <person name="Noh S.J."/>
            <person name="Park J."/>
            <person name="Seo Y.S."/>
            <person name="Kwon S.Y."/>
            <person name="Kim H.A."/>
            <person name="Park J.M."/>
            <person name="Kim H.J."/>
            <person name="Choi S.B."/>
            <person name="Bosland P.W."/>
            <person name="Reeves G."/>
            <person name="Jo S.H."/>
            <person name="Lee B.W."/>
            <person name="Cho H.T."/>
            <person name="Choi H.S."/>
            <person name="Lee M.S."/>
            <person name="Yu Y."/>
            <person name="Do Choi Y."/>
            <person name="Park B.S."/>
            <person name="van Deynze A."/>
            <person name="Ashrafi H."/>
            <person name="Hill T."/>
            <person name="Kim W.T."/>
            <person name="Pai H.S."/>
            <person name="Ahn H.K."/>
            <person name="Yeam I."/>
            <person name="Giovannoni J.J."/>
            <person name="Rose J.K."/>
            <person name="Sorensen I."/>
            <person name="Lee S.J."/>
            <person name="Kim R.W."/>
            <person name="Choi I.Y."/>
            <person name="Choi B.S."/>
            <person name="Lim J.S."/>
            <person name="Lee Y.H."/>
            <person name="Choi D."/>
        </authorList>
    </citation>
    <scope>NUCLEOTIDE SEQUENCE [LARGE SCALE GENOMIC DNA]</scope>
    <source>
        <strain evidence="11">cv. CM334</strain>
    </source>
</reference>
<keyword evidence="7 8" id="KW-0472">Membrane</keyword>
<evidence type="ECO:0000259" key="9">
    <source>
        <dbReference type="PROSITE" id="PS51850"/>
    </source>
</evidence>
<feature type="transmembrane region" description="Helical" evidence="8">
    <location>
        <begin position="6"/>
        <end position="25"/>
    </location>
</feature>
<dbReference type="Gene3D" id="3.20.20.20">
    <property type="entry name" value="Dihydropteroate synthase-like"/>
    <property type="match status" value="1"/>
</dbReference>
<dbReference type="InterPro" id="IPR013023">
    <property type="entry name" value="KARI"/>
</dbReference>
<feature type="transmembrane region" description="Helical" evidence="8">
    <location>
        <begin position="46"/>
        <end position="67"/>
    </location>
</feature>